<accession>A0AAD4CYJ9</accession>
<dbReference type="AlphaFoldDB" id="A0AAD4CYJ9"/>
<protein>
    <submittedName>
        <fullName evidence="2">Uncharacterized protein</fullName>
    </submittedName>
</protein>
<feature type="region of interest" description="Disordered" evidence="1">
    <location>
        <begin position="1"/>
        <end position="98"/>
    </location>
</feature>
<evidence type="ECO:0000256" key="1">
    <source>
        <dbReference type="SAM" id="MobiDB-lite"/>
    </source>
</evidence>
<gene>
    <name evidence="2" type="ORF">FE257_004672</name>
</gene>
<proteinExistence type="predicted"/>
<evidence type="ECO:0000313" key="3">
    <source>
        <dbReference type="Proteomes" id="UP001194746"/>
    </source>
</evidence>
<evidence type="ECO:0000313" key="2">
    <source>
        <dbReference type="EMBL" id="KAF9895044.1"/>
    </source>
</evidence>
<name>A0AAD4CYJ9_ASPNN</name>
<organism evidence="2 3">
    <name type="scientific">Aspergillus nanangensis</name>
    <dbReference type="NCBI Taxonomy" id="2582783"/>
    <lineage>
        <taxon>Eukaryota</taxon>
        <taxon>Fungi</taxon>
        <taxon>Dikarya</taxon>
        <taxon>Ascomycota</taxon>
        <taxon>Pezizomycotina</taxon>
        <taxon>Eurotiomycetes</taxon>
        <taxon>Eurotiomycetidae</taxon>
        <taxon>Eurotiales</taxon>
        <taxon>Aspergillaceae</taxon>
        <taxon>Aspergillus</taxon>
        <taxon>Aspergillus subgen. Circumdati</taxon>
    </lineage>
</organism>
<reference evidence="2" key="1">
    <citation type="journal article" date="2019" name="Beilstein J. Org. Chem.">
        <title>Nanangenines: drimane sesquiterpenoids as the dominant metabolite cohort of a novel Australian fungus, Aspergillus nanangensis.</title>
        <authorList>
            <person name="Lacey H.J."/>
            <person name="Gilchrist C.L.M."/>
            <person name="Crombie A."/>
            <person name="Kalaitzis J.A."/>
            <person name="Vuong D."/>
            <person name="Rutledge P.J."/>
            <person name="Turner P."/>
            <person name="Pitt J.I."/>
            <person name="Lacey E."/>
            <person name="Chooi Y.H."/>
            <person name="Piggott A.M."/>
        </authorList>
    </citation>
    <scope>NUCLEOTIDE SEQUENCE</scope>
    <source>
        <strain evidence="2">MST-FP2251</strain>
    </source>
</reference>
<feature type="compositionally biased region" description="Polar residues" evidence="1">
    <location>
        <begin position="14"/>
        <end position="29"/>
    </location>
</feature>
<keyword evidence="3" id="KW-1185">Reference proteome</keyword>
<comment type="caution">
    <text evidence="2">The sequence shown here is derived from an EMBL/GenBank/DDBJ whole genome shotgun (WGS) entry which is preliminary data.</text>
</comment>
<reference evidence="2" key="2">
    <citation type="submission" date="2020-02" db="EMBL/GenBank/DDBJ databases">
        <authorList>
            <person name="Gilchrist C.L.M."/>
            <person name="Chooi Y.-H."/>
        </authorList>
    </citation>
    <scope>NUCLEOTIDE SEQUENCE</scope>
    <source>
        <strain evidence="2">MST-FP2251</strain>
    </source>
</reference>
<dbReference type="EMBL" id="VCAU01000002">
    <property type="protein sequence ID" value="KAF9895044.1"/>
    <property type="molecule type" value="Genomic_DNA"/>
</dbReference>
<sequence length="214" mass="23719">MAFQAINIIATVPDNMNSPGPQTPDSTIQLKEEPTEAENQNQDIQVPETPVVATPKKRGRPKKTTTDEMAESDGSPTKKSKTPTPSKKSCGPIPTSLENATVTDRMILRMRDDEGRGWGDITKAWIDTTGINVGGSTLRMRYTTMKANFVSITNEDESRLLKAKKDVEDKFEQDKWHKIAESIKADGGMKYPHAALQKKFKELSKRIDAVAADE</sequence>
<dbReference type="Proteomes" id="UP001194746">
    <property type="component" value="Unassembled WGS sequence"/>
</dbReference>